<sequence>MSNQLDTLNRTRLPAQHGAKDLGLLGKISSDLGNSAKNAAKDIRSIAKDVDEILQNDLGIHSEDWKKAGEAFVHSAKRVRGLVNKGPLYINDALGTLGDFVASKDNSWEDKCKEIGSFSTGLKKSISDSSNPSVEHEFVKSCEDIIALCKQYRKPPWSANVQSKAKEIKDKCSNLISKTSLVDLAAVAAADTCSSSILRASIGLVSQSTRSEMITFIQENTPRVASCSNPGSPKKKEFNAVNTLICARNMLYEDLNDIATRFNSTENENEMYEHQLLFVLGLYDHFAKILEKFAPECLINVGPVRGRDHMVGSVPKEKKSSQGIFSFFKKFLPFKS</sequence>
<protein>
    <submittedName>
        <fullName evidence="1">Uncharacterized protein</fullName>
    </submittedName>
</protein>
<evidence type="ECO:0000313" key="1">
    <source>
        <dbReference type="EMBL" id="KLO13446.1"/>
    </source>
</evidence>
<reference evidence="1 2" key="1">
    <citation type="submission" date="2015-04" db="EMBL/GenBank/DDBJ databases">
        <title>Complete genome sequence of Schizopora paradoxa KUC8140, a cosmopolitan wood degrader in East Asia.</title>
        <authorList>
            <consortium name="DOE Joint Genome Institute"/>
            <person name="Min B."/>
            <person name="Park H."/>
            <person name="Jang Y."/>
            <person name="Kim J.-J."/>
            <person name="Kim K.H."/>
            <person name="Pangilinan J."/>
            <person name="Lipzen A."/>
            <person name="Riley R."/>
            <person name="Grigoriev I.V."/>
            <person name="Spatafora J.W."/>
            <person name="Choi I.-G."/>
        </authorList>
    </citation>
    <scope>NUCLEOTIDE SEQUENCE [LARGE SCALE GENOMIC DNA]</scope>
    <source>
        <strain evidence="1 2">KUC8140</strain>
    </source>
</reference>
<evidence type="ECO:0000313" key="2">
    <source>
        <dbReference type="Proteomes" id="UP000053477"/>
    </source>
</evidence>
<keyword evidence="2" id="KW-1185">Reference proteome</keyword>
<name>A0A0H2S9D7_9AGAM</name>
<accession>A0A0H2S9D7</accession>
<dbReference type="EMBL" id="KQ085959">
    <property type="protein sequence ID" value="KLO13446.1"/>
    <property type="molecule type" value="Genomic_DNA"/>
</dbReference>
<gene>
    <name evidence="1" type="ORF">SCHPADRAFT_904172</name>
</gene>
<dbReference type="InParanoid" id="A0A0H2S9D7"/>
<dbReference type="Proteomes" id="UP000053477">
    <property type="component" value="Unassembled WGS sequence"/>
</dbReference>
<organism evidence="1 2">
    <name type="scientific">Schizopora paradoxa</name>
    <dbReference type="NCBI Taxonomy" id="27342"/>
    <lineage>
        <taxon>Eukaryota</taxon>
        <taxon>Fungi</taxon>
        <taxon>Dikarya</taxon>
        <taxon>Basidiomycota</taxon>
        <taxon>Agaricomycotina</taxon>
        <taxon>Agaricomycetes</taxon>
        <taxon>Hymenochaetales</taxon>
        <taxon>Schizoporaceae</taxon>
        <taxon>Schizopora</taxon>
    </lineage>
</organism>
<dbReference type="AlphaFoldDB" id="A0A0H2S9D7"/>
<proteinExistence type="predicted"/>